<feature type="transmembrane region" description="Helical" evidence="6">
    <location>
        <begin position="453"/>
        <end position="474"/>
    </location>
</feature>
<keyword evidence="9" id="KW-1185">Reference proteome</keyword>
<dbReference type="InterPro" id="IPR035681">
    <property type="entry name" value="ComA-like_MBL"/>
</dbReference>
<dbReference type="Pfam" id="PF00753">
    <property type="entry name" value="Lactamase_B"/>
    <property type="match status" value="1"/>
</dbReference>
<feature type="transmembrane region" description="Helical" evidence="6">
    <location>
        <begin position="480"/>
        <end position="500"/>
    </location>
</feature>
<evidence type="ECO:0000313" key="8">
    <source>
        <dbReference type="EMBL" id="XAN07080.1"/>
    </source>
</evidence>
<dbReference type="InterPro" id="IPR004477">
    <property type="entry name" value="ComEC_N"/>
</dbReference>
<dbReference type="InterPro" id="IPR001279">
    <property type="entry name" value="Metallo-B-lactamas"/>
</dbReference>
<comment type="subcellular location">
    <subcellularLocation>
        <location evidence="1">Cell membrane</location>
        <topology evidence="1">Multi-pass membrane protein</topology>
    </subcellularLocation>
</comment>
<feature type="transmembrane region" description="Helical" evidence="6">
    <location>
        <begin position="21"/>
        <end position="37"/>
    </location>
</feature>
<keyword evidence="3 6" id="KW-0812">Transmembrane</keyword>
<dbReference type="SUPFAM" id="SSF56281">
    <property type="entry name" value="Metallo-hydrolase/oxidoreductase"/>
    <property type="match status" value="1"/>
</dbReference>
<feature type="transmembrane region" description="Helical" evidence="6">
    <location>
        <begin position="351"/>
        <end position="374"/>
    </location>
</feature>
<dbReference type="Proteomes" id="UP001442841">
    <property type="component" value="Chromosome"/>
</dbReference>
<feature type="transmembrane region" description="Helical" evidence="6">
    <location>
        <begin position="425"/>
        <end position="446"/>
    </location>
</feature>
<dbReference type="NCBIfam" id="TIGR00360">
    <property type="entry name" value="ComEC_N-term"/>
    <property type="match status" value="1"/>
</dbReference>
<feature type="transmembrane region" description="Helical" evidence="6">
    <location>
        <begin position="289"/>
        <end position="305"/>
    </location>
</feature>
<protein>
    <submittedName>
        <fullName evidence="8">ComEC/Rec2 family competence protein</fullName>
    </submittedName>
</protein>
<evidence type="ECO:0000313" key="9">
    <source>
        <dbReference type="Proteomes" id="UP001442841"/>
    </source>
</evidence>
<feature type="transmembrane region" description="Helical" evidence="6">
    <location>
        <begin position="258"/>
        <end position="277"/>
    </location>
</feature>
<keyword evidence="2" id="KW-1003">Cell membrane</keyword>
<evidence type="ECO:0000256" key="5">
    <source>
        <dbReference type="ARBA" id="ARBA00023136"/>
    </source>
</evidence>
<dbReference type="EMBL" id="CP154795">
    <property type="protein sequence ID" value="XAN07080.1"/>
    <property type="molecule type" value="Genomic_DNA"/>
</dbReference>
<reference evidence="8 9" key="1">
    <citation type="submission" date="2024-04" db="EMBL/GenBank/DDBJ databases">
        <title>Isolation of an actinomycete strain from pig manure.</title>
        <authorList>
            <person name="Gong T."/>
            <person name="Yu Z."/>
            <person name="An M."/>
            <person name="Wei C."/>
            <person name="Yang W."/>
            <person name="Liu L."/>
        </authorList>
    </citation>
    <scope>NUCLEOTIDE SEQUENCE [LARGE SCALE GENOMIC DNA]</scope>
    <source>
        <strain evidence="8 9">ZF39</strain>
    </source>
</reference>
<feature type="transmembrane region" description="Helical" evidence="6">
    <location>
        <begin position="43"/>
        <end position="63"/>
    </location>
</feature>
<dbReference type="Gene3D" id="3.60.15.10">
    <property type="entry name" value="Ribonuclease Z/Hydroxyacylglutathione hydrolase-like"/>
    <property type="match status" value="1"/>
</dbReference>
<name>A0ABZ3FN08_9ACTN</name>
<dbReference type="CDD" id="cd07731">
    <property type="entry name" value="ComA-like_MBL-fold"/>
    <property type="match status" value="1"/>
</dbReference>
<evidence type="ECO:0000256" key="6">
    <source>
        <dbReference type="SAM" id="Phobius"/>
    </source>
</evidence>
<feature type="transmembrane region" description="Helical" evidence="6">
    <location>
        <begin position="507"/>
        <end position="525"/>
    </location>
</feature>
<dbReference type="RefSeq" id="WP_425308534.1">
    <property type="nucleotide sequence ID" value="NZ_CP154795.1"/>
</dbReference>
<gene>
    <name evidence="8" type="ORF">AADG42_07145</name>
</gene>
<dbReference type="PANTHER" id="PTHR30619:SF1">
    <property type="entry name" value="RECOMBINATION PROTEIN 2"/>
    <property type="match status" value="1"/>
</dbReference>
<dbReference type="PANTHER" id="PTHR30619">
    <property type="entry name" value="DNA INTERNALIZATION/COMPETENCE PROTEIN COMEC/REC2"/>
    <property type="match status" value="1"/>
</dbReference>
<accession>A0ABZ3FN08</accession>
<sequence>MRASGGAGPTDTAQRQSHRDLRLLPVAGAAWAGAWAGTDAGLFPAAIALGSAVVGLAVVHVLVGRTTTRLIALATALTLVVVLGLSLVRTQQQADSPLAEWAGERALVDIEFTVRGDPRASATARFGSRTITAVAEVAVVEGRGEAFRVRQQVVVMGSGDNGRELARLVVGTTARASVRLAPTDRPGPAVAIASLRSPPEVVIEPSRAAMAIEAVRAGLRSSVADLPEGQRGLVPALVVGDTSQQTDAVVETFRTTGLTHLTAVSGANLTLLLAFLLTAARWVGVRGRWLYLVGLLGVVVFIALCRTEPSVLRASAMGLVALAALGGHAASGKGARHLAVAVIVLVLIDPWLGRSIGFALSVLASGGIIGWSAMWRDRMAWLPTPVAEAVTVPLAAQLATQPVVTAISGEISVVGLVTNALAGPFVGPATVLGFATAGLSVVVLPVAEFTGWLAGWCAQAIIWIAQAGAALPGAAWRWPAGAVGLVVIGAGCVLGLLAGARILSSRWLSLLVASALVALVAQPQVTPGWPPGQWRVVACDVGQGSATVLRAGDGQAVVVDTGPDPAALARCLDQLGVRVVPMLVLTHYHADHIDGRAAVLGRLPVGLVLVSPLASPASTAAAIAGEAAGAGVPVVNARPGQRLQVGEVRWVTVGPVSVPRVVEAAGTVESAAENDSSVVALAEIDGTRVLLTGDVEPTGQREIVRSGVDLRADVLTVPHHGSGRQDEGFIRAAGPGIALVSAGEKNDYGHPAAKTLRLLEAAGRQTVRTDQQGSLSVGGTAHGPVLVVQR</sequence>
<dbReference type="SMART" id="SM00849">
    <property type="entry name" value="Lactamase_B"/>
    <property type="match status" value="1"/>
</dbReference>
<feature type="transmembrane region" description="Helical" evidence="6">
    <location>
        <begin position="70"/>
        <end position="88"/>
    </location>
</feature>
<organism evidence="8 9">
    <name type="scientific">Ammonicoccus fulvus</name>
    <dbReference type="NCBI Taxonomy" id="3138240"/>
    <lineage>
        <taxon>Bacteria</taxon>
        <taxon>Bacillati</taxon>
        <taxon>Actinomycetota</taxon>
        <taxon>Actinomycetes</taxon>
        <taxon>Propionibacteriales</taxon>
        <taxon>Propionibacteriaceae</taxon>
        <taxon>Ammonicoccus</taxon>
    </lineage>
</organism>
<keyword evidence="4 6" id="KW-1133">Transmembrane helix</keyword>
<feature type="domain" description="Metallo-beta-lactamase" evidence="7">
    <location>
        <begin position="543"/>
        <end position="744"/>
    </location>
</feature>
<evidence type="ECO:0000259" key="7">
    <source>
        <dbReference type="SMART" id="SM00849"/>
    </source>
</evidence>
<evidence type="ECO:0000256" key="2">
    <source>
        <dbReference type="ARBA" id="ARBA00022475"/>
    </source>
</evidence>
<evidence type="ECO:0000256" key="3">
    <source>
        <dbReference type="ARBA" id="ARBA00022692"/>
    </source>
</evidence>
<dbReference type="InterPro" id="IPR052159">
    <property type="entry name" value="Competence_DNA_uptake"/>
</dbReference>
<proteinExistence type="predicted"/>
<feature type="transmembrane region" description="Helical" evidence="6">
    <location>
        <begin position="311"/>
        <end position="330"/>
    </location>
</feature>
<evidence type="ECO:0000256" key="1">
    <source>
        <dbReference type="ARBA" id="ARBA00004651"/>
    </source>
</evidence>
<keyword evidence="5 6" id="KW-0472">Membrane</keyword>
<dbReference type="InterPro" id="IPR036866">
    <property type="entry name" value="RibonucZ/Hydroxyglut_hydro"/>
</dbReference>
<evidence type="ECO:0000256" key="4">
    <source>
        <dbReference type="ARBA" id="ARBA00022989"/>
    </source>
</evidence>
<dbReference type="Pfam" id="PF03772">
    <property type="entry name" value="Competence"/>
    <property type="match status" value="1"/>
</dbReference>